<name>A0A1G6QLS3_9BACT</name>
<evidence type="ECO:0000313" key="3">
    <source>
        <dbReference type="Proteomes" id="UP000199411"/>
    </source>
</evidence>
<dbReference type="EMBL" id="FMYU01000012">
    <property type="protein sequence ID" value="SDC93350.1"/>
    <property type="molecule type" value="Genomic_DNA"/>
</dbReference>
<keyword evidence="1" id="KW-1133">Transmembrane helix</keyword>
<organism evidence="2 3">
    <name type="scientific">Desulfurella multipotens</name>
    <dbReference type="NCBI Taxonomy" id="79269"/>
    <lineage>
        <taxon>Bacteria</taxon>
        <taxon>Pseudomonadati</taxon>
        <taxon>Campylobacterota</taxon>
        <taxon>Desulfurellia</taxon>
        <taxon>Desulfurellales</taxon>
        <taxon>Desulfurellaceae</taxon>
        <taxon>Desulfurella</taxon>
    </lineage>
</organism>
<protein>
    <recommendedName>
        <fullName evidence="4">Cell division protein FtsL</fullName>
    </recommendedName>
</protein>
<dbReference type="AlphaFoldDB" id="A0A1G6QLS3"/>
<accession>A0A1G6QLS3</accession>
<keyword evidence="1" id="KW-0472">Membrane</keyword>
<proteinExistence type="predicted"/>
<feature type="transmembrane region" description="Helical" evidence="1">
    <location>
        <begin position="33"/>
        <end position="52"/>
    </location>
</feature>
<sequence length="112" mass="12684">MIDYSDYWLGNSKTVETTQESVSFAPIVLSKRLLILSSIFLFLIMLNVIIALKASVLNYNISHQEKILKNLQIEKAALLNKSDHLLGTDKELIQASKLGLKPINTSQLMFYQ</sequence>
<evidence type="ECO:0008006" key="4">
    <source>
        <dbReference type="Google" id="ProtNLM"/>
    </source>
</evidence>
<keyword evidence="3" id="KW-1185">Reference proteome</keyword>
<dbReference type="RefSeq" id="WP_092129488.1">
    <property type="nucleotide sequence ID" value="NZ_FMYU01000012.1"/>
</dbReference>
<dbReference type="Proteomes" id="UP000199411">
    <property type="component" value="Unassembled WGS sequence"/>
</dbReference>
<dbReference type="OrthoDB" id="9949153at2"/>
<gene>
    <name evidence="2" type="ORF">SAMN05660835_01613</name>
</gene>
<evidence type="ECO:0000313" key="2">
    <source>
        <dbReference type="EMBL" id="SDC93350.1"/>
    </source>
</evidence>
<keyword evidence="1" id="KW-0812">Transmembrane</keyword>
<evidence type="ECO:0000256" key="1">
    <source>
        <dbReference type="SAM" id="Phobius"/>
    </source>
</evidence>
<reference evidence="3" key="1">
    <citation type="submission" date="2016-10" db="EMBL/GenBank/DDBJ databases">
        <authorList>
            <person name="Varghese N."/>
            <person name="Submissions S."/>
        </authorList>
    </citation>
    <scope>NUCLEOTIDE SEQUENCE [LARGE SCALE GENOMIC DNA]</scope>
    <source>
        <strain evidence="3">DSM 8415</strain>
    </source>
</reference>